<feature type="transmembrane region" description="Helical" evidence="2">
    <location>
        <begin position="12"/>
        <end position="29"/>
    </location>
</feature>
<evidence type="ECO:0000256" key="2">
    <source>
        <dbReference type="SAM" id="Phobius"/>
    </source>
</evidence>
<sequence>MVITVVGADLLLLLRMMYTIIRFVDLWYLQKEMQYHLGIIGAMIVVICVSSLTIIYTSGDTIHLENGQGKVHVIWENYNITALYLQIGWIAMLFVSGVLVIQWNEAQQHLVDKSKKVNTIQRAATTIGAIQSRFSILIFDKDKHSLRSKEDHSKTLHTSSITQQPSLQGPTLEDLLRSGQGYEAFMVHLTHEFSIGYISSPPSQKKI</sequence>
<feature type="transmembrane region" description="Helical" evidence="2">
    <location>
        <begin position="78"/>
        <end position="101"/>
    </location>
</feature>
<feature type="transmembrane region" description="Helical" evidence="2">
    <location>
        <begin position="36"/>
        <end position="58"/>
    </location>
</feature>
<evidence type="ECO:0000313" key="4">
    <source>
        <dbReference type="Proteomes" id="UP000023152"/>
    </source>
</evidence>
<dbReference type="Proteomes" id="UP000023152">
    <property type="component" value="Unassembled WGS sequence"/>
</dbReference>
<gene>
    <name evidence="3" type="ORF">RFI_19221</name>
</gene>
<organism evidence="3 4">
    <name type="scientific">Reticulomyxa filosa</name>
    <dbReference type="NCBI Taxonomy" id="46433"/>
    <lineage>
        <taxon>Eukaryota</taxon>
        <taxon>Sar</taxon>
        <taxon>Rhizaria</taxon>
        <taxon>Retaria</taxon>
        <taxon>Foraminifera</taxon>
        <taxon>Monothalamids</taxon>
        <taxon>Reticulomyxidae</taxon>
        <taxon>Reticulomyxa</taxon>
    </lineage>
</organism>
<accession>X6MW63</accession>
<reference evidence="3 4" key="1">
    <citation type="journal article" date="2013" name="Curr. Biol.">
        <title>The Genome of the Foraminiferan Reticulomyxa filosa.</title>
        <authorList>
            <person name="Glockner G."/>
            <person name="Hulsmann N."/>
            <person name="Schleicher M."/>
            <person name="Noegel A.A."/>
            <person name="Eichinger L."/>
            <person name="Gallinger C."/>
            <person name="Pawlowski J."/>
            <person name="Sierra R."/>
            <person name="Euteneuer U."/>
            <person name="Pillet L."/>
            <person name="Moustafa A."/>
            <person name="Platzer M."/>
            <person name="Groth M."/>
            <person name="Szafranski K."/>
            <person name="Schliwa M."/>
        </authorList>
    </citation>
    <scope>NUCLEOTIDE SEQUENCE [LARGE SCALE GENOMIC DNA]</scope>
</reference>
<dbReference type="AlphaFoldDB" id="X6MW63"/>
<protein>
    <submittedName>
        <fullName evidence="3">Uncharacterized protein</fullName>
    </submittedName>
</protein>
<name>X6MW63_RETFI</name>
<feature type="region of interest" description="Disordered" evidence="1">
    <location>
        <begin position="149"/>
        <end position="168"/>
    </location>
</feature>
<keyword evidence="2" id="KW-1133">Transmembrane helix</keyword>
<keyword evidence="4" id="KW-1185">Reference proteome</keyword>
<keyword evidence="2" id="KW-0812">Transmembrane</keyword>
<feature type="compositionally biased region" description="Polar residues" evidence="1">
    <location>
        <begin position="156"/>
        <end position="168"/>
    </location>
</feature>
<keyword evidence="2" id="KW-0472">Membrane</keyword>
<evidence type="ECO:0000313" key="3">
    <source>
        <dbReference type="EMBL" id="ETO18069.1"/>
    </source>
</evidence>
<evidence type="ECO:0000256" key="1">
    <source>
        <dbReference type="SAM" id="MobiDB-lite"/>
    </source>
</evidence>
<proteinExistence type="predicted"/>
<dbReference type="EMBL" id="ASPP01015558">
    <property type="protein sequence ID" value="ETO18069.1"/>
    <property type="molecule type" value="Genomic_DNA"/>
</dbReference>
<comment type="caution">
    <text evidence="3">The sequence shown here is derived from an EMBL/GenBank/DDBJ whole genome shotgun (WGS) entry which is preliminary data.</text>
</comment>